<evidence type="ECO:0000313" key="2">
    <source>
        <dbReference type="EMBL" id="QJA51450.1"/>
    </source>
</evidence>
<reference evidence="2" key="1">
    <citation type="submission" date="2020-03" db="EMBL/GenBank/DDBJ databases">
        <title>The deep terrestrial virosphere.</title>
        <authorList>
            <person name="Holmfeldt K."/>
            <person name="Nilsson E."/>
            <person name="Simone D."/>
            <person name="Lopez-Fernandez M."/>
            <person name="Wu X."/>
            <person name="de Brujin I."/>
            <person name="Lundin D."/>
            <person name="Andersson A."/>
            <person name="Bertilsson S."/>
            <person name="Dopson M."/>
        </authorList>
    </citation>
    <scope>NUCLEOTIDE SEQUENCE</scope>
    <source>
        <strain evidence="2">TM448A02144</strain>
    </source>
</reference>
<protein>
    <submittedName>
        <fullName evidence="2">Uncharacterized protein</fullName>
    </submittedName>
</protein>
<evidence type="ECO:0000256" key="1">
    <source>
        <dbReference type="SAM" id="Phobius"/>
    </source>
</evidence>
<keyword evidence="1" id="KW-1133">Transmembrane helix</keyword>
<dbReference type="AlphaFoldDB" id="A0A6H1ZW65"/>
<keyword evidence="1" id="KW-0812">Transmembrane</keyword>
<accession>A0A6H1ZW65</accession>
<name>A0A6H1ZW65_9ZZZZ</name>
<feature type="transmembrane region" description="Helical" evidence="1">
    <location>
        <begin position="182"/>
        <end position="202"/>
    </location>
</feature>
<feature type="transmembrane region" description="Helical" evidence="1">
    <location>
        <begin position="100"/>
        <end position="120"/>
    </location>
</feature>
<keyword evidence="1" id="KW-0472">Membrane</keyword>
<sequence>MVVEDIFVRFRTNFAEFKNGIKQAGDVFSPFQSKIKNLGANVGILNNKFKKTVSGIKNMQASTRRFRMELLSVMFGMQMVSQSLLGLLNPAMQAAGVFDLWGALLITYFMPAALKVQQWLMDFWAWLDKMEEKYPGFQEFVNNFVLIGGIVTGALGSLAAFGLLWDGLVVTFTKVVPQLTKIVTSLVTLSGLGKFIGIALVIKGIKELTDGAILKGLGSIFGGVGLTLAKSKLGTGLIAAGLILSITDLIKGGEWSITDRLSNALLGGVLGFKLGGPWGAGLGVLLTIVISEIFSKDSVADKFVNWIKDKVVQPIKDAYAIATGKTPSVGYYMNAAGVKQSGGYIPHTGLYKLHAGETVNQSSSSFSPTINVNASSNVDIEMLKTQLSSQWNDDFSRLSRG</sequence>
<proteinExistence type="predicted"/>
<feature type="transmembrane region" description="Helical" evidence="1">
    <location>
        <begin position="70"/>
        <end position="88"/>
    </location>
</feature>
<feature type="transmembrane region" description="Helical" evidence="1">
    <location>
        <begin position="140"/>
        <end position="162"/>
    </location>
</feature>
<gene>
    <name evidence="2" type="ORF">TM448A02144_0005</name>
</gene>
<dbReference type="EMBL" id="MT144264">
    <property type="protein sequence ID" value="QJA51450.1"/>
    <property type="molecule type" value="Genomic_DNA"/>
</dbReference>
<organism evidence="2">
    <name type="scientific">viral metagenome</name>
    <dbReference type="NCBI Taxonomy" id="1070528"/>
    <lineage>
        <taxon>unclassified sequences</taxon>
        <taxon>metagenomes</taxon>
        <taxon>organismal metagenomes</taxon>
    </lineage>
</organism>